<accession>A0A9P6ETW5</accession>
<dbReference type="OrthoDB" id="422086at2759"/>
<feature type="signal peptide" evidence="13">
    <location>
        <begin position="1"/>
        <end position="15"/>
    </location>
</feature>
<evidence type="ECO:0000256" key="7">
    <source>
        <dbReference type="ARBA" id="ARBA00022989"/>
    </source>
</evidence>
<dbReference type="Pfam" id="PF04191">
    <property type="entry name" value="PEMT"/>
    <property type="match status" value="1"/>
</dbReference>
<evidence type="ECO:0000256" key="3">
    <source>
        <dbReference type="ARBA" id="ARBA00022603"/>
    </source>
</evidence>
<keyword evidence="8" id="KW-0443">Lipid metabolism</keyword>
<dbReference type="GO" id="GO:0008654">
    <property type="term" value="P:phospholipid biosynthetic process"/>
    <property type="evidence" value="ECO:0007669"/>
    <property type="project" value="UniProtKB-KW"/>
</dbReference>
<keyword evidence="10" id="KW-0594">Phospholipid biosynthesis</keyword>
<dbReference type="GO" id="GO:0032259">
    <property type="term" value="P:methylation"/>
    <property type="evidence" value="ECO:0007669"/>
    <property type="project" value="UniProtKB-KW"/>
</dbReference>
<evidence type="ECO:0000256" key="10">
    <source>
        <dbReference type="ARBA" id="ARBA00023209"/>
    </source>
</evidence>
<evidence type="ECO:0000256" key="6">
    <source>
        <dbReference type="ARBA" id="ARBA00022824"/>
    </source>
</evidence>
<comment type="caution">
    <text evidence="14">The sequence shown here is derived from an EMBL/GenBank/DDBJ whole genome shotgun (WGS) entry which is preliminary data.</text>
</comment>
<dbReference type="GO" id="GO:0012505">
    <property type="term" value="C:endomembrane system"/>
    <property type="evidence" value="ECO:0007669"/>
    <property type="project" value="UniProtKB-SubCell"/>
</dbReference>
<keyword evidence="5 12" id="KW-0812">Transmembrane</keyword>
<keyword evidence="3" id="KW-0489">Methyltransferase</keyword>
<keyword evidence="9 12" id="KW-0472">Membrane</keyword>
<keyword evidence="15" id="KW-1185">Reference proteome</keyword>
<protein>
    <recommendedName>
        <fullName evidence="16">Protein-S-isoprenylcysteine O-methyltransferase</fullName>
    </recommendedName>
</protein>
<evidence type="ECO:0000256" key="5">
    <source>
        <dbReference type="ARBA" id="ARBA00022692"/>
    </source>
</evidence>
<dbReference type="PANTHER" id="PTHR12714">
    <property type="entry name" value="PROTEIN-S ISOPRENYLCYSTEINE O-METHYLTRANSFERASE"/>
    <property type="match status" value="1"/>
</dbReference>
<evidence type="ECO:0000256" key="2">
    <source>
        <dbReference type="ARBA" id="ARBA00022516"/>
    </source>
</evidence>
<keyword evidence="4" id="KW-0949">S-adenosyl-L-methionine</keyword>
<dbReference type="Gene3D" id="1.20.120.1630">
    <property type="match status" value="1"/>
</dbReference>
<keyword evidence="7 12" id="KW-1133">Transmembrane helix</keyword>
<keyword evidence="2" id="KW-0444">Lipid biosynthesis</keyword>
<reference evidence="14" key="1">
    <citation type="submission" date="2020-11" db="EMBL/GenBank/DDBJ databases">
        <authorList>
            <consortium name="DOE Joint Genome Institute"/>
            <person name="Ahrendt S."/>
            <person name="Riley R."/>
            <person name="Andreopoulos W."/>
            <person name="Labutti K."/>
            <person name="Pangilinan J."/>
            <person name="Ruiz-Duenas F.J."/>
            <person name="Barrasa J.M."/>
            <person name="Sanchez-Garcia M."/>
            <person name="Camarero S."/>
            <person name="Miyauchi S."/>
            <person name="Serrano A."/>
            <person name="Linde D."/>
            <person name="Babiker R."/>
            <person name="Drula E."/>
            <person name="Ayuso-Fernandez I."/>
            <person name="Pacheco R."/>
            <person name="Padilla G."/>
            <person name="Ferreira P."/>
            <person name="Barriuso J."/>
            <person name="Kellner H."/>
            <person name="Castanera R."/>
            <person name="Alfaro M."/>
            <person name="Ramirez L."/>
            <person name="Pisabarro A.G."/>
            <person name="Kuo A."/>
            <person name="Tritt A."/>
            <person name="Lipzen A."/>
            <person name="He G."/>
            <person name="Yan M."/>
            <person name="Ng V."/>
            <person name="Cullen D."/>
            <person name="Martin F."/>
            <person name="Rosso M.-N."/>
            <person name="Henrissat B."/>
            <person name="Hibbett D."/>
            <person name="Martinez A.T."/>
            <person name="Grigoriev I.V."/>
        </authorList>
    </citation>
    <scope>NUCLEOTIDE SEQUENCE</scope>
    <source>
        <strain evidence="14">CBS 506.95</strain>
    </source>
</reference>
<feature type="transmembrane region" description="Helical" evidence="12">
    <location>
        <begin position="100"/>
        <end position="118"/>
    </location>
</feature>
<comment type="subcellular location">
    <subcellularLocation>
        <location evidence="1">Endomembrane system</location>
        <topology evidence="1">Multi-pass membrane protein</topology>
    </subcellularLocation>
</comment>
<evidence type="ECO:0000313" key="14">
    <source>
        <dbReference type="EMBL" id="KAF9535350.1"/>
    </source>
</evidence>
<evidence type="ECO:0000256" key="12">
    <source>
        <dbReference type="SAM" id="Phobius"/>
    </source>
</evidence>
<evidence type="ECO:0000313" key="15">
    <source>
        <dbReference type="Proteomes" id="UP000807306"/>
    </source>
</evidence>
<sequence>MSLAKIPLLVALGAAFRLMLTPPHPSPPPSEFVSTTAFDGLITRYRAYPLAIAKLGQYYLSAVEIATILANMTPSYELSKFVLSKCVFQGGNPESMHTSLAAAFGIALLIGGVIFRASTYRHLGRFFRYDVSIQKDHQLIKTGPYALVRHPSYAGLLVSIIGWFLWTFSTGSWVRESGILNTKFGKVLLAAYIVAGISPSLLVTLPRMHKEDEALKQKFGKEWEAWAAKVPYSIIPGLY</sequence>
<evidence type="ECO:0000256" key="13">
    <source>
        <dbReference type="SAM" id="SignalP"/>
    </source>
</evidence>
<dbReference type="Proteomes" id="UP000807306">
    <property type="component" value="Unassembled WGS sequence"/>
</dbReference>
<keyword evidence="11" id="KW-1208">Phospholipid metabolism</keyword>
<feature type="transmembrane region" description="Helical" evidence="12">
    <location>
        <begin position="189"/>
        <end position="208"/>
    </location>
</feature>
<dbReference type="GO" id="GO:0008168">
    <property type="term" value="F:methyltransferase activity"/>
    <property type="evidence" value="ECO:0007669"/>
    <property type="project" value="UniProtKB-KW"/>
</dbReference>
<evidence type="ECO:0000256" key="9">
    <source>
        <dbReference type="ARBA" id="ARBA00023136"/>
    </source>
</evidence>
<name>A0A9P6ETW5_9AGAR</name>
<evidence type="ECO:0008006" key="16">
    <source>
        <dbReference type="Google" id="ProtNLM"/>
    </source>
</evidence>
<evidence type="ECO:0000256" key="1">
    <source>
        <dbReference type="ARBA" id="ARBA00004127"/>
    </source>
</evidence>
<evidence type="ECO:0000256" key="4">
    <source>
        <dbReference type="ARBA" id="ARBA00022691"/>
    </source>
</evidence>
<keyword evidence="13" id="KW-0732">Signal</keyword>
<keyword evidence="3" id="KW-0808">Transferase</keyword>
<feature type="chain" id="PRO_5040297174" description="Protein-S-isoprenylcysteine O-methyltransferase" evidence="13">
    <location>
        <begin position="16"/>
        <end position="239"/>
    </location>
</feature>
<proteinExistence type="predicted"/>
<evidence type="ECO:0000256" key="8">
    <source>
        <dbReference type="ARBA" id="ARBA00023098"/>
    </source>
</evidence>
<keyword evidence="6" id="KW-0256">Endoplasmic reticulum</keyword>
<dbReference type="AlphaFoldDB" id="A0A9P6ETW5"/>
<gene>
    <name evidence="14" type="ORF">CPB83DRAFT_779236</name>
</gene>
<evidence type="ECO:0000256" key="11">
    <source>
        <dbReference type="ARBA" id="ARBA00023264"/>
    </source>
</evidence>
<dbReference type="InterPro" id="IPR007318">
    <property type="entry name" value="Phopholipid_MeTrfase"/>
</dbReference>
<dbReference type="PANTHER" id="PTHR12714:SF9">
    <property type="entry name" value="PROTEIN-S-ISOPRENYLCYSTEINE O-METHYLTRANSFERASE"/>
    <property type="match status" value="1"/>
</dbReference>
<feature type="transmembrane region" description="Helical" evidence="12">
    <location>
        <begin position="151"/>
        <end position="169"/>
    </location>
</feature>
<organism evidence="14 15">
    <name type="scientific">Crepidotus variabilis</name>
    <dbReference type="NCBI Taxonomy" id="179855"/>
    <lineage>
        <taxon>Eukaryota</taxon>
        <taxon>Fungi</taxon>
        <taxon>Dikarya</taxon>
        <taxon>Basidiomycota</taxon>
        <taxon>Agaricomycotina</taxon>
        <taxon>Agaricomycetes</taxon>
        <taxon>Agaricomycetidae</taxon>
        <taxon>Agaricales</taxon>
        <taxon>Agaricineae</taxon>
        <taxon>Crepidotaceae</taxon>
        <taxon>Crepidotus</taxon>
    </lineage>
</organism>
<dbReference type="EMBL" id="MU157824">
    <property type="protein sequence ID" value="KAF9535350.1"/>
    <property type="molecule type" value="Genomic_DNA"/>
</dbReference>